<dbReference type="InterPro" id="IPR001789">
    <property type="entry name" value="Sig_transdc_resp-reg_receiver"/>
</dbReference>
<dbReference type="SUPFAM" id="SSF52540">
    <property type="entry name" value="P-loop containing nucleoside triphosphate hydrolases"/>
    <property type="match status" value="1"/>
</dbReference>
<dbReference type="KEGG" id="mlir:LPB04_11230"/>
<dbReference type="Pfam" id="PF13614">
    <property type="entry name" value="AAA_31"/>
    <property type="match status" value="1"/>
</dbReference>
<keyword evidence="1" id="KW-0597">Phosphoprotein</keyword>
<dbReference type="GO" id="GO:0051782">
    <property type="term" value="P:negative regulation of cell division"/>
    <property type="evidence" value="ECO:0007669"/>
    <property type="project" value="TreeGrafter"/>
</dbReference>
<dbReference type="GO" id="GO:0000160">
    <property type="term" value="P:phosphorelay signal transduction system"/>
    <property type="evidence" value="ECO:0007669"/>
    <property type="project" value="InterPro"/>
</dbReference>
<evidence type="ECO:0000313" key="4">
    <source>
        <dbReference type="Proteomes" id="UP000593875"/>
    </source>
</evidence>
<organism evidence="3 4">
    <name type="scientific">Massilia litorea</name>
    <dbReference type="NCBI Taxonomy" id="2769491"/>
    <lineage>
        <taxon>Bacteria</taxon>
        <taxon>Pseudomonadati</taxon>
        <taxon>Pseudomonadota</taxon>
        <taxon>Betaproteobacteria</taxon>
        <taxon>Burkholderiales</taxon>
        <taxon>Oxalobacteraceae</taxon>
        <taxon>Telluria group</taxon>
        <taxon>Massilia</taxon>
    </lineage>
</organism>
<dbReference type="GO" id="GO:0005829">
    <property type="term" value="C:cytosol"/>
    <property type="evidence" value="ECO:0007669"/>
    <property type="project" value="TreeGrafter"/>
</dbReference>
<dbReference type="Gene3D" id="3.40.50.300">
    <property type="entry name" value="P-loop containing nucleotide triphosphate hydrolases"/>
    <property type="match status" value="1"/>
</dbReference>
<evidence type="ECO:0000313" key="3">
    <source>
        <dbReference type="EMBL" id="QOL51765.1"/>
    </source>
</evidence>
<sequence length="423" mass="45504">MKIAVVSRSEKHLLEIARLLRERSPGDEVNLVSGSLERFSSSAGTAMPDLLLLDQPQGSELSRLEGLGAAHPRMTTMVLSTLHTVEFMVDAMRAGVREVLPAPVGPDTLYPAVVRVREKLSAHEHANGKVLAFVSCKGGSGATFLATNIAYALATECGQRVALIDLNLQFGDASLFLADQKPLATLSDVALQMHRMDASLLASSMMPVTATFSVLAAPDDPVHAVDVKPDHIDTLLNLARRHYDFVVLDVGRSLDPVGVRALDLADTIYPVLQTTLPYVRDGKRLLEVFRSLGYPPAKVQVIVNRHEKKAQIKLEDLEKACATPVWRQVPNHYEAAAASVNQGIPVLKLSPKSPIAKSLMALARGIAGDAAPAPAGWLARLLKKPAKEAPPAAAQPVAQPALQAVPAIKQPAFEEKQAWMQKS</sequence>
<dbReference type="InterPro" id="IPR050625">
    <property type="entry name" value="ParA/MinD_ATPase"/>
</dbReference>
<protein>
    <submittedName>
        <fullName evidence="3">AAA family ATPase</fullName>
    </submittedName>
</protein>
<dbReference type="GO" id="GO:0005524">
    <property type="term" value="F:ATP binding"/>
    <property type="evidence" value="ECO:0007669"/>
    <property type="project" value="TreeGrafter"/>
</dbReference>
<accession>A0A7L9UC72</accession>
<dbReference type="GO" id="GO:0016887">
    <property type="term" value="F:ATP hydrolysis activity"/>
    <property type="evidence" value="ECO:0007669"/>
    <property type="project" value="TreeGrafter"/>
</dbReference>
<dbReference type="Proteomes" id="UP000593875">
    <property type="component" value="Chromosome"/>
</dbReference>
<dbReference type="Gene3D" id="3.40.50.2300">
    <property type="match status" value="1"/>
</dbReference>
<dbReference type="InterPro" id="IPR027417">
    <property type="entry name" value="P-loop_NTPase"/>
</dbReference>
<gene>
    <name evidence="3" type="ORF">LPB04_11230</name>
</gene>
<proteinExistence type="predicted"/>
<dbReference type="RefSeq" id="WP_193688738.1">
    <property type="nucleotide sequence ID" value="NZ_CP062941.1"/>
</dbReference>
<dbReference type="AlphaFoldDB" id="A0A7L9UC72"/>
<dbReference type="InterPro" id="IPR025669">
    <property type="entry name" value="AAA_dom"/>
</dbReference>
<reference evidence="3 4" key="1">
    <citation type="submission" date="2020-10" db="EMBL/GenBank/DDBJ databases">
        <title>Genome sequencing of Massilia sp. LPB0304.</title>
        <authorList>
            <person name="Kim J."/>
        </authorList>
    </citation>
    <scope>NUCLEOTIDE SEQUENCE [LARGE SCALE GENOMIC DNA]</scope>
    <source>
        <strain evidence="3 4">LPB0304</strain>
    </source>
</reference>
<dbReference type="PANTHER" id="PTHR43384:SF13">
    <property type="entry name" value="SLR0110 PROTEIN"/>
    <property type="match status" value="1"/>
</dbReference>
<dbReference type="GO" id="GO:0009898">
    <property type="term" value="C:cytoplasmic side of plasma membrane"/>
    <property type="evidence" value="ECO:0007669"/>
    <property type="project" value="TreeGrafter"/>
</dbReference>
<evidence type="ECO:0000259" key="2">
    <source>
        <dbReference type="PROSITE" id="PS50110"/>
    </source>
</evidence>
<dbReference type="PANTHER" id="PTHR43384">
    <property type="entry name" value="SEPTUM SITE-DETERMINING PROTEIN MIND HOMOLOG, CHLOROPLASTIC-RELATED"/>
    <property type="match status" value="1"/>
</dbReference>
<dbReference type="EMBL" id="CP062941">
    <property type="protein sequence ID" value="QOL51765.1"/>
    <property type="molecule type" value="Genomic_DNA"/>
</dbReference>
<keyword evidence="4" id="KW-1185">Reference proteome</keyword>
<name>A0A7L9UC72_9BURK</name>
<feature type="domain" description="Response regulatory" evidence="2">
    <location>
        <begin position="2"/>
        <end position="117"/>
    </location>
</feature>
<dbReference type="SUPFAM" id="SSF52172">
    <property type="entry name" value="CheY-like"/>
    <property type="match status" value="1"/>
</dbReference>
<evidence type="ECO:0000256" key="1">
    <source>
        <dbReference type="PROSITE-ProRule" id="PRU00169"/>
    </source>
</evidence>
<dbReference type="InterPro" id="IPR011006">
    <property type="entry name" value="CheY-like_superfamily"/>
</dbReference>
<feature type="modified residue" description="4-aspartylphosphate" evidence="1">
    <location>
        <position position="54"/>
    </location>
</feature>
<dbReference type="PROSITE" id="PS50110">
    <property type="entry name" value="RESPONSE_REGULATORY"/>
    <property type="match status" value="1"/>
</dbReference>